<accession>A0A2N9WSS1</accession>
<sequence>MSISAENGDGVSNIFSRPQKSTLHNNAHITPVSAIDMGNPAIPAHAKAIGNTYPSNIQPFENLSSGDNFVPINFKVISFCPYQQDTFSAVEQKF</sequence>
<organism evidence="1 2">
    <name type="scientific">Snodgrassella alvi</name>
    <dbReference type="NCBI Taxonomy" id="1196083"/>
    <lineage>
        <taxon>Bacteria</taxon>
        <taxon>Pseudomonadati</taxon>
        <taxon>Pseudomonadota</taxon>
        <taxon>Betaproteobacteria</taxon>
        <taxon>Neisseriales</taxon>
        <taxon>Neisseriaceae</taxon>
        <taxon>Snodgrassella</taxon>
    </lineage>
</organism>
<dbReference type="AlphaFoldDB" id="A0A2N9WSS1"/>
<evidence type="ECO:0000313" key="1">
    <source>
        <dbReference type="EMBL" id="PIT14190.1"/>
    </source>
</evidence>
<name>A0A2N9WSS1_9NEIS</name>
<dbReference type="EMBL" id="MDVB01000088">
    <property type="protein sequence ID" value="PIT14190.1"/>
    <property type="molecule type" value="Genomic_DNA"/>
</dbReference>
<proteinExistence type="predicted"/>
<dbReference type="Proteomes" id="UP000231293">
    <property type="component" value="Unassembled WGS sequence"/>
</dbReference>
<protein>
    <submittedName>
        <fullName evidence="1">Uncharacterized protein</fullName>
    </submittedName>
</protein>
<reference evidence="1 2" key="1">
    <citation type="journal article" date="2017" name="MBio">
        <title>Type VI secretion-mediated competition in the bee gut microbiome.</title>
        <authorList>
            <person name="Steele M.I."/>
            <person name="Kwong W.K."/>
            <person name="Powell J.E."/>
            <person name="Whiteley M."/>
            <person name="Moran N.A."/>
        </authorList>
    </citation>
    <scope>NUCLEOTIDE SEQUENCE [LARGE SCALE GENOMIC DNA]</scope>
    <source>
        <strain evidence="1 2">App2-2</strain>
    </source>
</reference>
<gene>
    <name evidence="1" type="ORF">BGI32_08150</name>
</gene>
<evidence type="ECO:0000313" key="2">
    <source>
        <dbReference type="Proteomes" id="UP000231293"/>
    </source>
</evidence>
<comment type="caution">
    <text evidence="1">The sequence shown here is derived from an EMBL/GenBank/DDBJ whole genome shotgun (WGS) entry which is preliminary data.</text>
</comment>